<dbReference type="PANTHER" id="PTHR43085:SF15">
    <property type="entry name" value="2-DEHYDRO-3-DEOXYGLUCONOKINASE"/>
    <property type="match status" value="1"/>
</dbReference>
<dbReference type="GO" id="GO:0008673">
    <property type="term" value="F:2-dehydro-3-deoxygluconokinase activity"/>
    <property type="evidence" value="ECO:0007669"/>
    <property type="project" value="TreeGrafter"/>
</dbReference>
<dbReference type="PANTHER" id="PTHR43085">
    <property type="entry name" value="HEXOKINASE FAMILY MEMBER"/>
    <property type="match status" value="1"/>
</dbReference>
<protein>
    <submittedName>
        <fullName evidence="5">Sugar kinase</fullName>
    </submittedName>
</protein>
<reference evidence="5 6" key="1">
    <citation type="submission" date="2019-04" db="EMBL/GenBank/DDBJ databases">
        <authorList>
            <person name="Li J."/>
        </authorList>
    </citation>
    <scope>NUCLEOTIDE SEQUENCE [LARGE SCALE GENOMIC DNA]</scope>
    <source>
        <strain evidence="5 6">CCTCC AB2016182</strain>
    </source>
</reference>
<evidence type="ECO:0000256" key="3">
    <source>
        <dbReference type="ARBA" id="ARBA00022777"/>
    </source>
</evidence>
<keyword evidence="3 5" id="KW-0418">Kinase</keyword>
<evidence type="ECO:0000256" key="2">
    <source>
        <dbReference type="ARBA" id="ARBA00022679"/>
    </source>
</evidence>
<dbReference type="PROSITE" id="PS00584">
    <property type="entry name" value="PFKB_KINASES_2"/>
    <property type="match status" value="1"/>
</dbReference>
<sequence length="303" mass="32269">MTRILCIGEAMVEMSQAPQPDLWRMGIAGDTLNTAWYLRRLMGTDVQVGYLTRIGMGDFSGRALDFMAAEGIDTTHVTRDPTREIGLYAISLANGERSFSYWRDSSAARRLADDPAALADALAGCTLAYLSGITLAILPLDGRLRLMQALAQARARGTLVVFDPNLRPRLWADADMMRATIQQAAAQSDLLLPSFDDEATHFGDADPAATLARYLALGAGHVVVKNGGGPICWDGAHGAGAIDDLRPETPVDTTAAGDSFNAGYLAAWLARPDCDAAVRAGHALSRQVIRHPGALVRAAVPPA</sequence>
<dbReference type="CDD" id="cd01166">
    <property type="entry name" value="KdgK"/>
    <property type="match status" value="1"/>
</dbReference>
<dbReference type="SUPFAM" id="SSF53613">
    <property type="entry name" value="Ribokinase-like"/>
    <property type="match status" value="1"/>
</dbReference>
<dbReference type="Proteomes" id="UP000306223">
    <property type="component" value="Unassembled WGS sequence"/>
</dbReference>
<keyword evidence="6" id="KW-1185">Reference proteome</keyword>
<evidence type="ECO:0000313" key="6">
    <source>
        <dbReference type="Proteomes" id="UP000306223"/>
    </source>
</evidence>
<proteinExistence type="inferred from homology"/>
<accession>A0A4U0QV90</accession>
<name>A0A4U0QV90_9RHOB</name>
<evidence type="ECO:0000259" key="4">
    <source>
        <dbReference type="Pfam" id="PF00294"/>
    </source>
</evidence>
<dbReference type="AlphaFoldDB" id="A0A4U0QV90"/>
<gene>
    <name evidence="5" type="ORF">FA740_04135</name>
</gene>
<dbReference type="InterPro" id="IPR050306">
    <property type="entry name" value="PfkB_Carbo_kinase"/>
</dbReference>
<dbReference type="InterPro" id="IPR011611">
    <property type="entry name" value="PfkB_dom"/>
</dbReference>
<dbReference type="EMBL" id="SUNH01000006">
    <property type="protein sequence ID" value="TJZ86089.1"/>
    <property type="molecule type" value="Genomic_DNA"/>
</dbReference>
<dbReference type="InterPro" id="IPR029056">
    <property type="entry name" value="Ribokinase-like"/>
</dbReference>
<dbReference type="GO" id="GO:0019698">
    <property type="term" value="P:D-galacturonate catabolic process"/>
    <property type="evidence" value="ECO:0007669"/>
    <property type="project" value="TreeGrafter"/>
</dbReference>
<evidence type="ECO:0000256" key="1">
    <source>
        <dbReference type="ARBA" id="ARBA00010688"/>
    </source>
</evidence>
<comment type="similarity">
    <text evidence="1">Belongs to the carbohydrate kinase PfkB family.</text>
</comment>
<dbReference type="OrthoDB" id="9776822at2"/>
<dbReference type="GO" id="GO:0042840">
    <property type="term" value="P:D-glucuronate catabolic process"/>
    <property type="evidence" value="ECO:0007669"/>
    <property type="project" value="TreeGrafter"/>
</dbReference>
<feature type="domain" description="Carbohydrate kinase PfkB" evidence="4">
    <location>
        <begin position="1"/>
        <end position="294"/>
    </location>
</feature>
<comment type="caution">
    <text evidence="5">The sequence shown here is derived from an EMBL/GenBank/DDBJ whole genome shotgun (WGS) entry which is preliminary data.</text>
</comment>
<dbReference type="Pfam" id="PF00294">
    <property type="entry name" value="PfkB"/>
    <property type="match status" value="1"/>
</dbReference>
<dbReference type="RefSeq" id="WP_136855519.1">
    <property type="nucleotide sequence ID" value="NZ_SUNH01000006.1"/>
</dbReference>
<dbReference type="InterPro" id="IPR002173">
    <property type="entry name" value="Carboh/pur_kinase_PfkB_CS"/>
</dbReference>
<keyword evidence="2" id="KW-0808">Transferase</keyword>
<evidence type="ECO:0000313" key="5">
    <source>
        <dbReference type="EMBL" id="TJZ86089.1"/>
    </source>
</evidence>
<dbReference type="Gene3D" id="3.40.1190.20">
    <property type="match status" value="1"/>
</dbReference>
<dbReference type="GO" id="GO:0005829">
    <property type="term" value="C:cytosol"/>
    <property type="evidence" value="ECO:0007669"/>
    <property type="project" value="TreeGrafter"/>
</dbReference>
<organism evidence="5 6">
    <name type="scientific">Paracoccus hibiscisoli</name>
    <dbReference type="NCBI Taxonomy" id="2023261"/>
    <lineage>
        <taxon>Bacteria</taxon>
        <taxon>Pseudomonadati</taxon>
        <taxon>Pseudomonadota</taxon>
        <taxon>Alphaproteobacteria</taxon>
        <taxon>Rhodobacterales</taxon>
        <taxon>Paracoccaceae</taxon>
        <taxon>Paracoccus</taxon>
    </lineage>
</organism>
<dbReference type="GO" id="GO:0006974">
    <property type="term" value="P:DNA damage response"/>
    <property type="evidence" value="ECO:0007669"/>
    <property type="project" value="TreeGrafter"/>
</dbReference>